<keyword evidence="3" id="KW-0378">Hydrolase</keyword>
<dbReference type="GO" id="GO:0051287">
    <property type="term" value="F:NAD binding"/>
    <property type="evidence" value="ECO:0007669"/>
    <property type="project" value="TreeGrafter"/>
</dbReference>
<dbReference type="CDD" id="cd04670">
    <property type="entry name" value="NUDIX_ASFGF2_Nudt6"/>
    <property type="match status" value="1"/>
</dbReference>
<dbReference type="InterPro" id="IPR015797">
    <property type="entry name" value="NUDIX_hydrolase-like_dom_sf"/>
</dbReference>
<dbReference type="GO" id="GO:0046872">
    <property type="term" value="F:metal ion binding"/>
    <property type="evidence" value="ECO:0007669"/>
    <property type="project" value="UniProtKB-KW"/>
</dbReference>
<dbReference type="AlphaFoldDB" id="A0AAD8LAH2"/>
<evidence type="ECO:0000256" key="1">
    <source>
        <dbReference type="ARBA" id="ARBA00005582"/>
    </source>
</evidence>
<gene>
    <name evidence="5" type="ORF">QVD17_01347</name>
</gene>
<dbReference type="EMBL" id="JAUHHV010000001">
    <property type="protein sequence ID" value="KAK1435581.1"/>
    <property type="molecule type" value="Genomic_DNA"/>
</dbReference>
<dbReference type="GO" id="GO:0047631">
    <property type="term" value="F:ADP-ribose diphosphatase activity"/>
    <property type="evidence" value="ECO:0007669"/>
    <property type="project" value="TreeGrafter"/>
</dbReference>
<proteinExistence type="inferred from homology"/>
<dbReference type="PANTHER" id="PTHR13994:SF30">
    <property type="entry name" value="NUDIX HYDROLASE 10"/>
    <property type="match status" value="1"/>
</dbReference>
<dbReference type="FunFam" id="3.40.630.30:FF:000016">
    <property type="entry name" value="nudix hydrolase 2"/>
    <property type="match status" value="1"/>
</dbReference>
<dbReference type="InterPro" id="IPR040618">
    <property type="entry name" value="Pre-Nudix"/>
</dbReference>
<dbReference type="PANTHER" id="PTHR13994">
    <property type="entry name" value="NUDIX HYDROLASE RELATED"/>
    <property type="match status" value="1"/>
</dbReference>
<dbReference type="Proteomes" id="UP001229421">
    <property type="component" value="Unassembled WGS sequence"/>
</dbReference>
<organism evidence="5 6">
    <name type="scientific">Tagetes erecta</name>
    <name type="common">African marigold</name>
    <dbReference type="NCBI Taxonomy" id="13708"/>
    <lineage>
        <taxon>Eukaryota</taxon>
        <taxon>Viridiplantae</taxon>
        <taxon>Streptophyta</taxon>
        <taxon>Embryophyta</taxon>
        <taxon>Tracheophyta</taxon>
        <taxon>Spermatophyta</taxon>
        <taxon>Magnoliopsida</taxon>
        <taxon>eudicotyledons</taxon>
        <taxon>Gunneridae</taxon>
        <taxon>Pentapetalae</taxon>
        <taxon>asterids</taxon>
        <taxon>campanulids</taxon>
        <taxon>Asterales</taxon>
        <taxon>Asteraceae</taxon>
        <taxon>Asteroideae</taxon>
        <taxon>Heliantheae alliance</taxon>
        <taxon>Tageteae</taxon>
        <taxon>Tagetes</taxon>
    </lineage>
</organism>
<dbReference type="Gene3D" id="3.90.79.10">
    <property type="entry name" value="Nucleoside Triphosphate Pyrophosphohydrolase"/>
    <property type="match status" value="1"/>
</dbReference>
<dbReference type="GO" id="GO:0035529">
    <property type="term" value="F:NADH pyrophosphatase activity"/>
    <property type="evidence" value="ECO:0007669"/>
    <property type="project" value="TreeGrafter"/>
</dbReference>
<reference evidence="5" key="1">
    <citation type="journal article" date="2023" name="bioRxiv">
        <title>Improved chromosome-level genome assembly for marigold (Tagetes erecta).</title>
        <authorList>
            <person name="Jiang F."/>
            <person name="Yuan L."/>
            <person name="Wang S."/>
            <person name="Wang H."/>
            <person name="Xu D."/>
            <person name="Wang A."/>
            <person name="Fan W."/>
        </authorList>
    </citation>
    <scope>NUCLEOTIDE SEQUENCE</scope>
    <source>
        <strain evidence="5">WSJ</strain>
        <tissue evidence="5">Leaf</tissue>
    </source>
</reference>
<dbReference type="PRINTS" id="PR01356">
    <property type="entry name" value="GFGPROTEIN"/>
</dbReference>
<dbReference type="PROSITE" id="PS00893">
    <property type="entry name" value="NUDIX_BOX"/>
    <property type="match status" value="1"/>
</dbReference>
<keyword evidence="2" id="KW-0479">Metal-binding</keyword>
<sequence length="282" mass="32033">MDQLTDENGDVNVQQLPATDDEFGGVVVEMKEHMDSDVFRTLLKTSMSQWKLQGKKGIWIKLPINLSNLVDTAVKEGFWYHHAEPEYLMLLNWIPKSPCPIPTNASHIARVGAIVLNDKREMLVVQEKMGILRGVWKVSTGIIHQDEDITVGVVREVKEETGIDTEFVEVLAFSQEHNVFFGKSEVLFLCMMRPLSFEIQIQETEIEAARWMPLEEYASQLSVQEHGLRKCIKDLCLAKIKSGYTGFSPLPLTTDSNGNPSYIYVNKEDLKDFTIENLVSQV</sequence>
<evidence type="ECO:0000259" key="4">
    <source>
        <dbReference type="PROSITE" id="PS51462"/>
    </source>
</evidence>
<protein>
    <recommendedName>
        <fullName evidence="4">Nudix hydrolase domain-containing protein</fullName>
    </recommendedName>
</protein>
<dbReference type="InterPro" id="IPR020084">
    <property type="entry name" value="NUDIX_hydrolase_CS"/>
</dbReference>
<feature type="domain" description="Nudix hydrolase" evidence="4">
    <location>
        <begin position="106"/>
        <end position="236"/>
    </location>
</feature>
<dbReference type="InterPro" id="IPR003293">
    <property type="entry name" value="Nudix_hydrolase6-like"/>
</dbReference>
<dbReference type="Pfam" id="PF00293">
    <property type="entry name" value="NUDIX"/>
    <property type="match status" value="1"/>
</dbReference>
<evidence type="ECO:0000256" key="2">
    <source>
        <dbReference type="ARBA" id="ARBA00022723"/>
    </source>
</evidence>
<accession>A0AAD8LAH2</accession>
<dbReference type="SUPFAM" id="SSF55811">
    <property type="entry name" value="Nudix"/>
    <property type="match status" value="1"/>
</dbReference>
<name>A0AAD8LAH2_TARER</name>
<dbReference type="FunFam" id="3.90.79.10:FF:000015">
    <property type="entry name" value="Nudix hydrolase 8"/>
    <property type="match status" value="1"/>
</dbReference>
<evidence type="ECO:0000313" key="6">
    <source>
        <dbReference type="Proteomes" id="UP001229421"/>
    </source>
</evidence>
<dbReference type="Gene3D" id="3.40.630.30">
    <property type="match status" value="1"/>
</dbReference>
<dbReference type="Pfam" id="PF18290">
    <property type="entry name" value="Nudix_hydro"/>
    <property type="match status" value="1"/>
</dbReference>
<comment type="caution">
    <text evidence="5">The sequence shown here is derived from an EMBL/GenBank/DDBJ whole genome shotgun (WGS) entry which is preliminary data.</text>
</comment>
<dbReference type="InterPro" id="IPR000086">
    <property type="entry name" value="NUDIX_hydrolase_dom"/>
</dbReference>
<comment type="similarity">
    <text evidence="1">Belongs to the Nudix hydrolase family.</text>
</comment>
<dbReference type="PROSITE" id="PS51462">
    <property type="entry name" value="NUDIX"/>
    <property type="match status" value="1"/>
</dbReference>
<evidence type="ECO:0000256" key="3">
    <source>
        <dbReference type="ARBA" id="ARBA00022801"/>
    </source>
</evidence>
<keyword evidence="6" id="KW-1185">Reference proteome</keyword>
<evidence type="ECO:0000313" key="5">
    <source>
        <dbReference type="EMBL" id="KAK1435581.1"/>
    </source>
</evidence>